<sequence length="387" mass="42922">MKLHVQRLQDAFRRMVVDTGECWAPGLPGDHLAAQVRAVADAPDAAARRDPLTEIVVVALCLANQYGCVLQHPLTSTSGSADLADLIAQASTADLPDRIRQPAQTVVQTLAYYRSDVPPGTRPDVVGLHAVLPELIRLACAGFDSADDLADRLTTRLRAARRPSGDVTVEFDPSCAESVRLIRPVQDQTYCPFAQKSFLWGPPPYDRTLSFAENMTAALPWVHRFVRVLDGDVLDGFVFAFPTDVFGESIDDLGRLFRAFVDHLVRTMTSAAPGGLEVTDVTDPQWYLVLAGEECFVSVFAPCYPHDHSRYLHGVQGWMLFMLQPEKAILRQLTVADYGSRSAAIRERFRDGFQPYALADREADRFLLPLRAGDPPVRWYETPTDIP</sequence>
<reference evidence="2" key="1">
    <citation type="submission" date="2016-06" db="EMBL/GenBank/DDBJ databases">
        <authorList>
            <person name="Varghese N."/>
            <person name="Submissions Spin"/>
        </authorList>
    </citation>
    <scope>NUCLEOTIDE SEQUENCE [LARGE SCALE GENOMIC DNA]</scope>
    <source>
        <strain evidence="2">DSM 44983</strain>
    </source>
</reference>
<name>A0A109IPM5_9ACTN</name>
<keyword evidence="2" id="KW-1185">Reference proteome</keyword>
<dbReference type="Proteomes" id="UP000198226">
    <property type="component" value="Chromosome I"/>
</dbReference>
<evidence type="ECO:0000313" key="1">
    <source>
        <dbReference type="EMBL" id="SCG74177.1"/>
    </source>
</evidence>
<organism evidence="1 2">
    <name type="scientific">Micromonospora rifamycinica</name>
    <dbReference type="NCBI Taxonomy" id="291594"/>
    <lineage>
        <taxon>Bacteria</taxon>
        <taxon>Bacillati</taxon>
        <taxon>Actinomycetota</taxon>
        <taxon>Actinomycetes</taxon>
        <taxon>Micromonosporales</taxon>
        <taxon>Micromonosporaceae</taxon>
        <taxon>Micromonospora</taxon>
    </lineage>
</organism>
<dbReference type="RefSeq" id="WP_089004116.1">
    <property type="nucleotide sequence ID" value="NZ_LRMV01000003.1"/>
</dbReference>
<protein>
    <submittedName>
        <fullName evidence="1">YqcI/YcgG family protein</fullName>
    </submittedName>
</protein>
<dbReference type="EMBL" id="LT607752">
    <property type="protein sequence ID" value="SCG74177.1"/>
    <property type="molecule type" value="Genomic_DNA"/>
</dbReference>
<accession>A0A109IPM5</accession>
<dbReference type="OrthoDB" id="5800908at2"/>
<evidence type="ECO:0000313" key="2">
    <source>
        <dbReference type="Proteomes" id="UP000198226"/>
    </source>
</evidence>
<dbReference type="AlphaFoldDB" id="A0A109IPM5"/>
<proteinExistence type="predicted"/>
<gene>
    <name evidence="1" type="ORF">GA0070623_3862</name>
</gene>